<reference evidence="1" key="1">
    <citation type="submission" date="2024-12" db="EMBL/GenBank/DDBJ databases">
        <authorList>
            <person name="Wu N."/>
        </authorList>
    </citation>
    <scope>NUCLEOTIDE SEQUENCE</scope>
    <source>
        <strain evidence="1">P15</strain>
    </source>
</reference>
<keyword evidence="2" id="KW-1185">Reference proteome</keyword>
<sequence length="231" mass="26615">MKRKVVIEINFNNYGMNPDRLTHKWLEERIGIFQRLTLRSLKKQSNQNFLAVVKLAGGCSEIVEEILGKYEPLPANVQFGTSSESKRRMEAYVQGARELYVARIDSDDLYHESFVQLLHDYKHKPGTVALVNTHGYTWDRVNGLMERSYHPCLSFYTFIYSVPDFLSGHRVEIPNGGGHRNVILLPHEILAGRNYVNVIHNANVSVKKLKKKELLSPKEMQQVLSQFMTPQ</sequence>
<accession>A0ACC7NUT0</accession>
<dbReference type="EMBL" id="JBJURJ010000003">
    <property type="protein sequence ID" value="MFM9327821.1"/>
    <property type="molecule type" value="Genomic_DNA"/>
</dbReference>
<proteinExistence type="predicted"/>
<name>A0ACC7NUT0_9BACL</name>
<evidence type="ECO:0000313" key="1">
    <source>
        <dbReference type="EMBL" id="MFM9327821.1"/>
    </source>
</evidence>
<comment type="caution">
    <text evidence="1">The sequence shown here is derived from an EMBL/GenBank/DDBJ whole genome shotgun (WGS) entry which is preliminary data.</text>
</comment>
<dbReference type="Proteomes" id="UP001631969">
    <property type="component" value="Unassembled WGS sequence"/>
</dbReference>
<gene>
    <name evidence="1" type="ORF">ACI1P1_05835</name>
</gene>
<protein>
    <submittedName>
        <fullName evidence="1">Glycosyltransferase</fullName>
    </submittedName>
</protein>
<evidence type="ECO:0000313" key="2">
    <source>
        <dbReference type="Proteomes" id="UP001631969"/>
    </source>
</evidence>
<organism evidence="1 2">
    <name type="scientific">Paenibacillus mesotrionivorans</name>
    <dbReference type="NCBI Taxonomy" id="3160968"/>
    <lineage>
        <taxon>Bacteria</taxon>
        <taxon>Bacillati</taxon>
        <taxon>Bacillota</taxon>
        <taxon>Bacilli</taxon>
        <taxon>Bacillales</taxon>
        <taxon>Paenibacillaceae</taxon>
        <taxon>Paenibacillus</taxon>
    </lineage>
</organism>